<evidence type="ECO:0000313" key="4">
    <source>
        <dbReference type="Proteomes" id="UP000327013"/>
    </source>
</evidence>
<reference evidence="3 4" key="1">
    <citation type="submission" date="2019-06" db="EMBL/GenBank/DDBJ databases">
        <title>A chromosomal-level reference genome of Carpinus fangiana (Coryloideae, Betulaceae).</title>
        <authorList>
            <person name="Yang X."/>
            <person name="Wang Z."/>
            <person name="Zhang L."/>
            <person name="Hao G."/>
            <person name="Liu J."/>
            <person name="Yang Y."/>
        </authorList>
    </citation>
    <scope>NUCLEOTIDE SEQUENCE [LARGE SCALE GENOMIC DNA]</scope>
    <source>
        <strain evidence="3">Cfa_2016G</strain>
        <tissue evidence="3">Leaf</tissue>
    </source>
</reference>
<keyword evidence="4" id="KW-1185">Reference proteome</keyword>
<dbReference type="FunFam" id="1.25.40.10:FF:000348">
    <property type="entry name" value="Pentatricopeptide repeat-containing protein chloroplastic"/>
    <property type="match status" value="1"/>
</dbReference>
<dbReference type="InterPro" id="IPR011990">
    <property type="entry name" value="TPR-like_helical_dom_sf"/>
</dbReference>
<dbReference type="PANTHER" id="PTHR47926">
    <property type="entry name" value="PENTATRICOPEPTIDE REPEAT-CONTAINING PROTEIN"/>
    <property type="match status" value="1"/>
</dbReference>
<dbReference type="Pfam" id="PF20431">
    <property type="entry name" value="E_motif"/>
    <property type="match status" value="1"/>
</dbReference>
<dbReference type="InterPro" id="IPR046848">
    <property type="entry name" value="E_motif"/>
</dbReference>
<dbReference type="Pfam" id="PF01535">
    <property type="entry name" value="PPR"/>
    <property type="match status" value="5"/>
</dbReference>
<feature type="repeat" description="PPR" evidence="2">
    <location>
        <begin position="203"/>
        <end position="237"/>
    </location>
</feature>
<dbReference type="GO" id="GO:0009451">
    <property type="term" value="P:RNA modification"/>
    <property type="evidence" value="ECO:0007669"/>
    <property type="project" value="InterPro"/>
</dbReference>
<feature type="repeat" description="PPR" evidence="2">
    <location>
        <begin position="335"/>
        <end position="369"/>
    </location>
</feature>
<dbReference type="Pfam" id="PF13041">
    <property type="entry name" value="PPR_2"/>
    <property type="match status" value="1"/>
</dbReference>
<dbReference type="OrthoDB" id="185373at2759"/>
<name>A0A660KKM1_9ROSI</name>
<dbReference type="Proteomes" id="UP000327013">
    <property type="component" value="Chromosome 4"/>
</dbReference>
<sequence length="563" mass="63201">MLRSRLPRSSSSLLGIGIGALIFLSKYRGKRLISTTAAPDLVCLLKRCFDLNHIFQTHGYMVLRGLDQDNLLLSRFISATSSLGFSDYAYSVFTHKTQPDIYLYNTMIKALSQSHTHSAKEAIFLYNRIRFAGLRPDTYSFPFVLKAVVRLSAVKFGTVIHSQTIATGLDSQVNVVTALIQMYSSCGCVPDARRLFDGVRFRDVVLWNAMVAGYAKLGDLDTARELFDRMPERDVISWTAVIAGYAQMSLPDEAISLFRRMQLEDVEPDEIAMLAVLSACAQLGALELGEWIHNYIEKHGLYKILPLNNALIDMYAKSGNITKALEVFQSMKHTSVITWTTIIAGLALHGLGIEALDMFSRMERARVKPNEITFIAILSACSHAGLVEVGRWYFNDMRSRYGVEPQIEHYGCMIDLLGRAGYLQEARELVRQMPFEPNAAIWGSLLAASNIHCDADLGEHALRHLFNLEPHNSGNYALLSNIYAALGRWNDSGMVRKVMRDTDVKKMPGGSFIEVNNRVHEFNAGDKSHPQFDRLYEVLCTVNGHSKMVGHVQKGWWWWAASA</sequence>
<dbReference type="GO" id="GO:0003723">
    <property type="term" value="F:RNA binding"/>
    <property type="evidence" value="ECO:0007669"/>
    <property type="project" value="InterPro"/>
</dbReference>
<dbReference type="Gene3D" id="1.25.40.10">
    <property type="entry name" value="Tetratricopeptide repeat domain"/>
    <property type="match status" value="3"/>
</dbReference>
<dbReference type="NCBIfam" id="TIGR00756">
    <property type="entry name" value="PPR"/>
    <property type="match status" value="5"/>
</dbReference>
<dbReference type="PROSITE" id="PS51375">
    <property type="entry name" value="PPR"/>
    <property type="match status" value="3"/>
</dbReference>
<dbReference type="EMBL" id="CM017324">
    <property type="protein sequence ID" value="KAE8036892.1"/>
    <property type="molecule type" value="Genomic_DNA"/>
</dbReference>
<evidence type="ECO:0000313" key="3">
    <source>
        <dbReference type="EMBL" id="KAE8036892.1"/>
    </source>
</evidence>
<keyword evidence="1" id="KW-0677">Repeat</keyword>
<accession>A0A660KKM1</accession>
<dbReference type="InterPro" id="IPR002885">
    <property type="entry name" value="PPR_rpt"/>
</dbReference>
<evidence type="ECO:0000256" key="2">
    <source>
        <dbReference type="PROSITE-ProRule" id="PRU00708"/>
    </source>
</evidence>
<protein>
    <recommendedName>
        <fullName evidence="5">Pentacotripeptide-repeat region of PRORP domain-containing protein</fullName>
    </recommendedName>
</protein>
<organism evidence="3 4">
    <name type="scientific">Carpinus fangiana</name>
    <dbReference type="NCBI Taxonomy" id="176857"/>
    <lineage>
        <taxon>Eukaryota</taxon>
        <taxon>Viridiplantae</taxon>
        <taxon>Streptophyta</taxon>
        <taxon>Embryophyta</taxon>
        <taxon>Tracheophyta</taxon>
        <taxon>Spermatophyta</taxon>
        <taxon>Magnoliopsida</taxon>
        <taxon>eudicotyledons</taxon>
        <taxon>Gunneridae</taxon>
        <taxon>Pentapetalae</taxon>
        <taxon>rosids</taxon>
        <taxon>fabids</taxon>
        <taxon>Fagales</taxon>
        <taxon>Betulaceae</taxon>
        <taxon>Carpinus</taxon>
    </lineage>
</organism>
<dbReference type="FunFam" id="1.25.40.10:FF:000242">
    <property type="entry name" value="Pentatricopeptide repeat-containing protein"/>
    <property type="match status" value="1"/>
</dbReference>
<gene>
    <name evidence="3" type="ORF">FH972_009524</name>
</gene>
<evidence type="ECO:0000256" key="1">
    <source>
        <dbReference type="ARBA" id="ARBA00022737"/>
    </source>
</evidence>
<dbReference type="PANTHER" id="PTHR47926:SF432">
    <property type="entry name" value="(WILD MALAYSIAN BANANA) HYPOTHETICAL PROTEIN"/>
    <property type="match status" value="1"/>
</dbReference>
<proteinExistence type="predicted"/>
<dbReference type="InterPro" id="IPR046960">
    <property type="entry name" value="PPR_At4g14850-like_plant"/>
</dbReference>
<dbReference type="AlphaFoldDB" id="A0A660KKM1"/>
<evidence type="ECO:0008006" key="5">
    <source>
        <dbReference type="Google" id="ProtNLM"/>
    </source>
</evidence>
<feature type="repeat" description="PPR" evidence="2">
    <location>
        <begin position="100"/>
        <end position="136"/>
    </location>
</feature>